<gene>
    <name evidence="2" type="ORF">LWI28_019811</name>
</gene>
<organism evidence="2 3">
    <name type="scientific">Acer negundo</name>
    <name type="common">Box elder</name>
    <dbReference type="NCBI Taxonomy" id="4023"/>
    <lineage>
        <taxon>Eukaryota</taxon>
        <taxon>Viridiplantae</taxon>
        <taxon>Streptophyta</taxon>
        <taxon>Embryophyta</taxon>
        <taxon>Tracheophyta</taxon>
        <taxon>Spermatophyta</taxon>
        <taxon>Magnoliopsida</taxon>
        <taxon>eudicotyledons</taxon>
        <taxon>Gunneridae</taxon>
        <taxon>Pentapetalae</taxon>
        <taxon>rosids</taxon>
        <taxon>malvids</taxon>
        <taxon>Sapindales</taxon>
        <taxon>Sapindaceae</taxon>
        <taxon>Hippocastanoideae</taxon>
        <taxon>Acereae</taxon>
        <taxon>Acer</taxon>
    </lineage>
</organism>
<protein>
    <recommendedName>
        <fullName evidence="1">DUF4283 domain-containing protein</fullName>
    </recommendedName>
</protein>
<evidence type="ECO:0000313" key="2">
    <source>
        <dbReference type="EMBL" id="KAI9201183.1"/>
    </source>
</evidence>
<comment type="caution">
    <text evidence="2">The sequence shown here is derived from an EMBL/GenBank/DDBJ whole genome shotgun (WGS) entry which is preliminary data.</text>
</comment>
<sequence>MNTDELATLCGVLLVKERDGSVRTMDVNLLDNGERRLSLCLVGKVLTTKLVNREVFTDVIHSVWRVSEGVDIEWIEGNIFAFHFKNLEDRKRVILGGPWSFDKAMLIFEESVGDGDIKCMKFNRM</sequence>
<dbReference type="EMBL" id="JAJSOW010000001">
    <property type="protein sequence ID" value="KAI9201183.1"/>
    <property type="molecule type" value="Genomic_DNA"/>
</dbReference>
<proteinExistence type="predicted"/>
<dbReference type="Pfam" id="PF14111">
    <property type="entry name" value="DUF4283"/>
    <property type="match status" value="1"/>
</dbReference>
<evidence type="ECO:0000313" key="3">
    <source>
        <dbReference type="Proteomes" id="UP001064489"/>
    </source>
</evidence>
<name>A0AAD5JIE5_ACENE</name>
<reference evidence="2" key="2">
    <citation type="submission" date="2023-02" db="EMBL/GenBank/DDBJ databases">
        <authorList>
            <person name="Swenson N.G."/>
            <person name="Wegrzyn J.L."/>
            <person name="Mcevoy S.L."/>
        </authorList>
    </citation>
    <scope>NUCLEOTIDE SEQUENCE</scope>
    <source>
        <strain evidence="2">91603</strain>
        <tissue evidence="2">Leaf</tissue>
    </source>
</reference>
<feature type="domain" description="DUF4283" evidence="1">
    <location>
        <begin position="35"/>
        <end position="109"/>
    </location>
</feature>
<evidence type="ECO:0000259" key="1">
    <source>
        <dbReference type="Pfam" id="PF14111"/>
    </source>
</evidence>
<dbReference type="Proteomes" id="UP001064489">
    <property type="component" value="Chromosome 9"/>
</dbReference>
<reference evidence="2" key="1">
    <citation type="journal article" date="2022" name="Plant J.">
        <title>Strategies of tolerance reflected in two North American maple genomes.</title>
        <authorList>
            <person name="McEvoy S.L."/>
            <person name="Sezen U.U."/>
            <person name="Trouern-Trend A."/>
            <person name="McMahon S.M."/>
            <person name="Schaberg P.G."/>
            <person name="Yang J."/>
            <person name="Wegrzyn J.L."/>
            <person name="Swenson N.G."/>
        </authorList>
    </citation>
    <scope>NUCLEOTIDE SEQUENCE</scope>
    <source>
        <strain evidence="2">91603</strain>
    </source>
</reference>
<dbReference type="InterPro" id="IPR025558">
    <property type="entry name" value="DUF4283"/>
</dbReference>
<dbReference type="AlphaFoldDB" id="A0AAD5JIE5"/>
<accession>A0AAD5JIE5</accession>
<keyword evidence="3" id="KW-1185">Reference proteome</keyword>